<evidence type="ECO:0000313" key="2">
    <source>
        <dbReference type="EMBL" id="MBO0517699.1"/>
    </source>
</evidence>
<dbReference type="AlphaFoldDB" id="A0A939JND1"/>
<dbReference type="EMBL" id="JAFLRJ010000777">
    <property type="protein sequence ID" value="MBO0517699.1"/>
    <property type="molecule type" value="Genomic_DNA"/>
</dbReference>
<name>A0A939JND1_9ACTN</name>
<keyword evidence="3" id="KW-1185">Reference proteome</keyword>
<feature type="non-terminal residue" evidence="2">
    <location>
        <position position="1"/>
    </location>
</feature>
<protein>
    <submittedName>
        <fullName evidence="2">Uncharacterized protein</fullName>
    </submittedName>
</protein>
<reference evidence="2" key="1">
    <citation type="submission" date="2021-03" db="EMBL/GenBank/DDBJ databases">
        <title>Streptomyces poriferae sp. nov., a novel marine sponge-derived Actinobacteria species with anti-MRSA activity.</title>
        <authorList>
            <person name="Sandoval-Powers M."/>
            <person name="Kralova S."/>
            <person name="Nguyen G.-S."/>
            <person name="Fawwal D."/>
            <person name="Degnes K."/>
            <person name="Klinkenberg G."/>
            <person name="Sletta H."/>
            <person name="Wentzel A."/>
            <person name="Liles M.R."/>
        </authorList>
    </citation>
    <scope>NUCLEOTIDE SEQUENCE</scope>
    <source>
        <strain evidence="2">DSM 41794</strain>
    </source>
</reference>
<comment type="caution">
    <text evidence="2">The sequence shown here is derived from an EMBL/GenBank/DDBJ whole genome shotgun (WGS) entry which is preliminary data.</text>
</comment>
<organism evidence="2 3">
    <name type="scientific">Streptomyces beijiangensis</name>
    <dbReference type="NCBI Taxonomy" id="163361"/>
    <lineage>
        <taxon>Bacteria</taxon>
        <taxon>Bacillati</taxon>
        <taxon>Actinomycetota</taxon>
        <taxon>Actinomycetes</taxon>
        <taxon>Kitasatosporales</taxon>
        <taxon>Streptomycetaceae</taxon>
        <taxon>Streptomyces</taxon>
    </lineage>
</organism>
<accession>A0A939JND1</accession>
<dbReference type="RefSeq" id="WP_206969597.1">
    <property type="nucleotide sequence ID" value="NZ_JAFLRJ010000777.1"/>
</dbReference>
<feature type="compositionally biased region" description="Low complexity" evidence="1">
    <location>
        <begin position="1"/>
        <end position="10"/>
    </location>
</feature>
<proteinExistence type="predicted"/>
<feature type="region of interest" description="Disordered" evidence="1">
    <location>
        <begin position="1"/>
        <end position="25"/>
    </location>
</feature>
<sequence length="68" mass="7202">AAAARRAGAGVRERPSLTQGSPPDSLVPDEAGLCTTCRRMNSSLTFWTVFILYSGHGSGIDCLDLANY</sequence>
<evidence type="ECO:0000256" key="1">
    <source>
        <dbReference type="SAM" id="MobiDB-lite"/>
    </source>
</evidence>
<evidence type="ECO:0000313" key="3">
    <source>
        <dbReference type="Proteomes" id="UP000664167"/>
    </source>
</evidence>
<dbReference type="Proteomes" id="UP000664167">
    <property type="component" value="Unassembled WGS sequence"/>
</dbReference>
<gene>
    <name evidence="2" type="ORF">J0695_39005</name>
</gene>